<dbReference type="SUPFAM" id="SSF48452">
    <property type="entry name" value="TPR-like"/>
    <property type="match status" value="1"/>
</dbReference>
<evidence type="ECO:0000313" key="1">
    <source>
        <dbReference type="EMBL" id="MBW3366842.1"/>
    </source>
</evidence>
<gene>
    <name evidence="1" type="ORF">KYK27_17415</name>
</gene>
<keyword evidence="2" id="KW-1185">Reference proteome</keyword>
<dbReference type="InterPro" id="IPR011990">
    <property type="entry name" value="TPR-like_helical_dom_sf"/>
</dbReference>
<dbReference type="RefSeq" id="WP_199111589.1">
    <property type="nucleotide sequence ID" value="NZ_JAHWXQ010000007.1"/>
</dbReference>
<dbReference type="Proteomes" id="UP000774935">
    <property type="component" value="Unassembled WGS sequence"/>
</dbReference>
<sequence>MAQPHPFFLFLLAFLCLHLPSYANSYLNKELTSAYSESLKLKLAGSRAIVQKELQRNDKNAVSLLLANYNDFLEICTEQDQTKLKKLIDAQELRLDKLDALKEKSVWVEYAKAEIRAQLATSELLFGNRVAAAWDFRKAYLQLQSNAKKYPEFIPNRKTLGVMQVLLGSVPDEYKWFLNIVGLGGNTVAGLTNLQKAAQEPNLFQNEAKLLHALLLQLLDEENASATLPQISSLVQTQPDNLLFNFVAVLLHKKAKKGELALQFYQARPRSGNYSSFPYLHHMAADLYLFRGDYDTSIKENRYFLEQHKGKHYLKAANFKLYFAYWLSNHKPQAKWHYQQVRQVGATITEEDKYAENFVSRNEEPNRFLLLARLHSDGGYFDQALKEISRLVITDETPQPVRAEYFYRKARIYHGQLQLEQAIKFYKTTIAASADEPLYFSAHAALQLGYIYQKLEKYDLAKKYLMQAQSFSNHAYKNSIQAKAKLALSTLP</sequence>
<dbReference type="EMBL" id="JAHWXQ010000007">
    <property type="protein sequence ID" value="MBW3366842.1"/>
    <property type="molecule type" value="Genomic_DNA"/>
</dbReference>
<comment type="caution">
    <text evidence="1">The sequence shown here is derived from an EMBL/GenBank/DDBJ whole genome shotgun (WGS) entry which is preliminary data.</text>
</comment>
<dbReference type="InterPro" id="IPR019734">
    <property type="entry name" value="TPR_rpt"/>
</dbReference>
<dbReference type="Pfam" id="PF13181">
    <property type="entry name" value="TPR_8"/>
    <property type="match status" value="1"/>
</dbReference>
<evidence type="ECO:0000313" key="2">
    <source>
        <dbReference type="Proteomes" id="UP000774935"/>
    </source>
</evidence>
<name>A0ABS6XG05_9BACT</name>
<organism evidence="1 2">
    <name type="scientific">Pontibacter populi</name>
    <dbReference type="NCBI Taxonomy" id="890055"/>
    <lineage>
        <taxon>Bacteria</taxon>
        <taxon>Pseudomonadati</taxon>
        <taxon>Bacteroidota</taxon>
        <taxon>Cytophagia</taxon>
        <taxon>Cytophagales</taxon>
        <taxon>Hymenobacteraceae</taxon>
        <taxon>Pontibacter</taxon>
    </lineage>
</organism>
<accession>A0ABS6XG05</accession>
<dbReference type="Gene3D" id="1.25.40.10">
    <property type="entry name" value="Tetratricopeptide repeat domain"/>
    <property type="match status" value="1"/>
</dbReference>
<proteinExistence type="predicted"/>
<protein>
    <submittedName>
        <fullName evidence="1">DUF3808 domain-containing protein</fullName>
    </submittedName>
</protein>
<reference evidence="1 2" key="1">
    <citation type="submission" date="2021-07" db="EMBL/GenBank/DDBJ databases">
        <authorList>
            <person name="Kim M.K."/>
        </authorList>
    </citation>
    <scope>NUCLEOTIDE SEQUENCE [LARGE SCALE GENOMIC DNA]</scope>
    <source>
        <strain evidence="1 2">HLY7-15</strain>
    </source>
</reference>
<dbReference type="SMART" id="SM00028">
    <property type="entry name" value="TPR"/>
    <property type="match status" value="2"/>
</dbReference>